<dbReference type="Proteomes" id="UP000033882">
    <property type="component" value="Unassembled WGS sequence"/>
</dbReference>
<accession>A0A0G1WJR5</accession>
<proteinExistence type="predicted"/>
<protein>
    <submittedName>
        <fullName evidence="1">Uncharacterized protein</fullName>
    </submittedName>
</protein>
<gene>
    <name evidence="1" type="ORF">UY19_C0001G0045</name>
</gene>
<reference evidence="1 2" key="1">
    <citation type="journal article" date="2015" name="Nature">
        <title>rRNA introns, odd ribosomes, and small enigmatic genomes across a large radiation of phyla.</title>
        <authorList>
            <person name="Brown C.T."/>
            <person name="Hug L.A."/>
            <person name="Thomas B.C."/>
            <person name="Sharon I."/>
            <person name="Castelle C.J."/>
            <person name="Singh A."/>
            <person name="Wilkins M.J."/>
            <person name="Williams K.H."/>
            <person name="Banfield J.F."/>
        </authorList>
    </citation>
    <scope>NUCLEOTIDE SEQUENCE [LARGE SCALE GENOMIC DNA]</scope>
</reference>
<comment type="caution">
    <text evidence="1">The sequence shown here is derived from an EMBL/GenBank/DDBJ whole genome shotgun (WGS) entry which is preliminary data.</text>
</comment>
<name>A0A0G1WJR5_9BACT</name>
<organism evidence="1 2">
    <name type="scientific">Candidatus Wolfebacteria bacterium GW2011_GWA2_47_9b</name>
    <dbReference type="NCBI Taxonomy" id="1619005"/>
    <lineage>
        <taxon>Bacteria</taxon>
        <taxon>Candidatus Wolfeibacteriota</taxon>
    </lineage>
</organism>
<dbReference type="AlphaFoldDB" id="A0A0G1WJR5"/>
<dbReference type="EMBL" id="LCPB01000001">
    <property type="protein sequence ID" value="KKU90568.1"/>
    <property type="molecule type" value="Genomic_DNA"/>
</dbReference>
<evidence type="ECO:0000313" key="1">
    <source>
        <dbReference type="EMBL" id="KKU90568.1"/>
    </source>
</evidence>
<sequence>MAKNGYVLVRLDEANDVWESIRQATRETTRISREKVFRIASRFENLIFELTPEEEADLLAWGSQTIKQRVEDRFVTSGFTWAEMERWVANCYLMRINPLPTLRRLCEPFALPVYYRKDTELFFDPLCGLLCVETKDYTNQNSVRLTVFGTFEDLRKELAEIARVDEVFMSIREHNDN</sequence>
<evidence type="ECO:0000313" key="2">
    <source>
        <dbReference type="Proteomes" id="UP000033882"/>
    </source>
</evidence>